<evidence type="ECO:0000256" key="1">
    <source>
        <dbReference type="SAM" id="MobiDB-lite"/>
    </source>
</evidence>
<keyword evidence="3" id="KW-1185">Reference proteome</keyword>
<reference evidence="2 3" key="1">
    <citation type="journal article" date="2018" name="IMA Fungus">
        <title>IMA Genome-F 9: Draft genome sequence of Annulohypoxylon stygium, Aspergillus mulundensis, Berkeleyomyces basicola (syn. Thielaviopsis basicola), Ceratocystis smalleyi, two Cercospora beticola strains, Coleophoma cylindrospora, Fusarium fracticaudum, Phialophora cf. hyalina, and Morchella septimelata.</title>
        <authorList>
            <person name="Wingfield B.D."/>
            <person name="Bills G.F."/>
            <person name="Dong Y."/>
            <person name="Huang W."/>
            <person name="Nel W.J."/>
            <person name="Swalarsk-Parry B.S."/>
            <person name="Vaghefi N."/>
            <person name="Wilken P.M."/>
            <person name="An Z."/>
            <person name="de Beer Z.W."/>
            <person name="De Vos L."/>
            <person name="Chen L."/>
            <person name="Duong T.A."/>
            <person name="Gao Y."/>
            <person name="Hammerbacher A."/>
            <person name="Kikkert J.R."/>
            <person name="Li Y."/>
            <person name="Li H."/>
            <person name="Li K."/>
            <person name="Li Q."/>
            <person name="Liu X."/>
            <person name="Ma X."/>
            <person name="Naidoo K."/>
            <person name="Pethybridge S.J."/>
            <person name="Sun J."/>
            <person name="Steenkamp E.T."/>
            <person name="van der Nest M.A."/>
            <person name="van Wyk S."/>
            <person name="Wingfield M.J."/>
            <person name="Xiong C."/>
            <person name="Yue Q."/>
            <person name="Zhang X."/>
        </authorList>
    </citation>
    <scope>NUCLEOTIDE SEQUENCE [LARGE SCALE GENOMIC DNA]</scope>
    <source>
        <strain evidence="2 3">BP6252</strain>
    </source>
</reference>
<feature type="compositionally biased region" description="Basic and acidic residues" evidence="1">
    <location>
        <begin position="27"/>
        <end position="43"/>
    </location>
</feature>
<dbReference type="EMBL" id="PDLM01000013">
    <property type="protein sequence ID" value="RDW63704.1"/>
    <property type="molecule type" value="Genomic_DNA"/>
</dbReference>
<dbReference type="AlphaFoldDB" id="A0A3D8QQE8"/>
<proteinExistence type="predicted"/>
<name>A0A3D8QQE8_9HELO</name>
<accession>A0A3D8QQE8</accession>
<comment type="caution">
    <text evidence="2">The sequence shown here is derived from an EMBL/GenBank/DDBJ whole genome shotgun (WGS) entry which is preliminary data.</text>
</comment>
<gene>
    <name evidence="2" type="ORF">BP6252_11249</name>
</gene>
<sequence length="112" mass="11970">MASSRVADPNPLADVPADDATALSIKSDNRVGSEEEPSDHDSILPENLVLLPALGGKDAEEHWNNFPSYTDTSAHQEIAAEQCMVGHQYDHGARLDVDPNDTDSAITDISTA</sequence>
<feature type="region of interest" description="Disordered" evidence="1">
    <location>
        <begin position="1"/>
        <end position="45"/>
    </location>
</feature>
<evidence type="ECO:0000313" key="3">
    <source>
        <dbReference type="Proteomes" id="UP000256645"/>
    </source>
</evidence>
<evidence type="ECO:0000313" key="2">
    <source>
        <dbReference type="EMBL" id="RDW63704.1"/>
    </source>
</evidence>
<organism evidence="2 3">
    <name type="scientific">Coleophoma cylindrospora</name>
    <dbReference type="NCBI Taxonomy" id="1849047"/>
    <lineage>
        <taxon>Eukaryota</taxon>
        <taxon>Fungi</taxon>
        <taxon>Dikarya</taxon>
        <taxon>Ascomycota</taxon>
        <taxon>Pezizomycotina</taxon>
        <taxon>Leotiomycetes</taxon>
        <taxon>Helotiales</taxon>
        <taxon>Dermateaceae</taxon>
        <taxon>Coleophoma</taxon>
    </lineage>
</organism>
<protein>
    <submittedName>
        <fullName evidence="2">Uncharacterized protein</fullName>
    </submittedName>
</protein>
<dbReference type="Proteomes" id="UP000256645">
    <property type="component" value="Unassembled WGS sequence"/>
</dbReference>